<evidence type="ECO:0000259" key="1">
    <source>
        <dbReference type="Pfam" id="PF22124"/>
    </source>
</evidence>
<dbReference type="SUPFAM" id="SSF48208">
    <property type="entry name" value="Six-hairpin glycosidases"/>
    <property type="match status" value="1"/>
</dbReference>
<dbReference type="GO" id="GO:0005975">
    <property type="term" value="P:carbohydrate metabolic process"/>
    <property type="evidence" value="ECO:0007669"/>
    <property type="project" value="InterPro"/>
</dbReference>
<comment type="caution">
    <text evidence="2">The sequence shown here is derived from an EMBL/GenBank/DDBJ whole genome shotgun (WGS) entry which is preliminary data.</text>
</comment>
<keyword evidence="3" id="KW-1185">Reference proteome</keyword>
<dbReference type="AlphaFoldDB" id="A0A1C0ZTT1"/>
<proteinExistence type="predicted"/>
<dbReference type="PANTHER" id="PTHR31084:SF0">
    <property type="entry name" value="ALPHA-L-FUCOSIDASE 2"/>
    <property type="match status" value="1"/>
</dbReference>
<name>A0A1C0ZTT1_9BACL</name>
<dbReference type="InterPro" id="IPR054363">
    <property type="entry name" value="GH95_cat"/>
</dbReference>
<dbReference type="PANTHER" id="PTHR31084">
    <property type="entry name" value="ALPHA-L-FUCOSIDASE 2"/>
    <property type="match status" value="1"/>
</dbReference>
<dbReference type="InterPro" id="IPR012341">
    <property type="entry name" value="6hp_glycosidase-like_sf"/>
</dbReference>
<accession>A0A1C0ZTT1</accession>
<sequence length="712" mass="81567">METATDRIDWKSFLECQDLHWNHKPGSWNEGAFIGNGLLGAIIYSELEDEMVWHVGRTDVTQQVNDVDAIEGNYRIPIGKLVLKTKGRITDCQMRLDLWNAEVTCTMKTTLGNIEWCSFTHSELLVTVIECRNTDGEQEATWTWVPGKAENPRVTFHSMPEGGYYPCPKRVTNPEVRWERDGDIQITAQELADGGKYATAWMETSVNEDGFKSVFLSVGRDSLHQTGKQECTEVVSSAAALGIAHLRETHRVWWHTYYPASFISLPDTELTKFYWIQMYKLASGTRADRPMLDLMGPWMDLTPWPAIWWNLNVQLTYSPIYTANRMELGESLCRTLDEQLENLIRNVPKTYQHDSAAIGRVSSYDCVSPVSDERGNLLWACHNYWLQYRYSMDEEMLRNRLYALLRRAVGYYLHLLKLGKDGRYHLPLSVSPEYHLLAEDTHYDLSLLRWGCKTLITACHRLGLNDELLPRWNEVLNNLADYPVDQTGYMIGKDVPLLTSHRHASHLMAFYPLYEVNWEQKESRELIERSLNHWIHFEGALRGYSFTIASAMYASMGRGNEALQYLKQFIREHVQPNTMYRETGPCIETPLSAATSIHQMLLQSWGNCIRVFPALPEEWGDVVIQNLRTEGAFLVSAVRKGGITQWIRVESLAGEPCRVQCDLPLSLCVEGDSLNSVSYTILQSQDGNTRIELDLPKGGSVYLFSENNHPLP</sequence>
<protein>
    <recommendedName>
        <fullName evidence="1">Glycosyl hydrolase family 95 catalytic domain-containing protein</fullName>
    </recommendedName>
</protein>
<dbReference type="OrthoDB" id="9802600at2"/>
<dbReference type="Gene3D" id="1.50.10.10">
    <property type="match status" value="1"/>
</dbReference>
<dbReference type="Pfam" id="PF22124">
    <property type="entry name" value="Glyco_hydro_95_cat"/>
    <property type="match status" value="1"/>
</dbReference>
<feature type="domain" description="Glycosyl hydrolase family 95 catalytic" evidence="1">
    <location>
        <begin position="277"/>
        <end position="582"/>
    </location>
</feature>
<evidence type="ECO:0000313" key="2">
    <source>
        <dbReference type="EMBL" id="OCT11481.1"/>
    </source>
</evidence>
<evidence type="ECO:0000313" key="3">
    <source>
        <dbReference type="Proteomes" id="UP000093309"/>
    </source>
</evidence>
<gene>
    <name evidence="2" type="ORF">A8709_07375</name>
</gene>
<organism evidence="2 3">
    <name type="scientific">Paenibacillus pectinilyticus</name>
    <dbReference type="NCBI Taxonomy" id="512399"/>
    <lineage>
        <taxon>Bacteria</taxon>
        <taxon>Bacillati</taxon>
        <taxon>Bacillota</taxon>
        <taxon>Bacilli</taxon>
        <taxon>Bacillales</taxon>
        <taxon>Paenibacillaceae</taxon>
        <taxon>Paenibacillus</taxon>
    </lineage>
</organism>
<dbReference type="Proteomes" id="UP000093309">
    <property type="component" value="Unassembled WGS sequence"/>
</dbReference>
<dbReference type="InterPro" id="IPR008928">
    <property type="entry name" value="6-hairpin_glycosidase_sf"/>
</dbReference>
<dbReference type="STRING" id="512399.A8709_07375"/>
<reference evidence="3" key="1">
    <citation type="submission" date="2016-05" db="EMBL/GenBank/DDBJ databases">
        <title>Paenibacillus oryzae. sp. nov., isolated from the rice root.</title>
        <authorList>
            <person name="Zhang J."/>
            <person name="Zhang X."/>
        </authorList>
    </citation>
    <scope>NUCLEOTIDE SEQUENCE [LARGE SCALE GENOMIC DNA]</scope>
    <source>
        <strain evidence="3">KCTC13222</strain>
    </source>
</reference>
<dbReference type="RefSeq" id="WP_065858560.1">
    <property type="nucleotide sequence ID" value="NZ_LYPC01000028.1"/>
</dbReference>
<dbReference type="EMBL" id="LYPC01000028">
    <property type="protein sequence ID" value="OCT11481.1"/>
    <property type="molecule type" value="Genomic_DNA"/>
</dbReference>
<dbReference type="GO" id="GO:0004560">
    <property type="term" value="F:alpha-L-fucosidase activity"/>
    <property type="evidence" value="ECO:0007669"/>
    <property type="project" value="TreeGrafter"/>
</dbReference>